<evidence type="ECO:0000259" key="9">
    <source>
        <dbReference type="Pfam" id="PF02771"/>
    </source>
</evidence>
<dbReference type="Proteomes" id="UP000279259">
    <property type="component" value="Unassembled WGS sequence"/>
</dbReference>
<dbReference type="InterPro" id="IPR046373">
    <property type="entry name" value="Acyl-CoA_Oxase/DH_mid-dom_sf"/>
</dbReference>
<dbReference type="Gene3D" id="2.40.110.10">
    <property type="entry name" value="Butyryl-CoA Dehydrogenase, subunit A, domain 2"/>
    <property type="match status" value="1"/>
</dbReference>
<dbReference type="InterPro" id="IPR036250">
    <property type="entry name" value="AcylCo_DH-like_C"/>
</dbReference>
<dbReference type="GO" id="GO:0008470">
    <property type="term" value="F:3-methylbutanoyl-CoA dehydrogenase activity"/>
    <property type="evidence" value="ECO:0007669"/>
    <property type="project" value="TreeGrafter"/>
</dbReference>
<dbReference type="PROSITE" id="PS00072">
    <property type="entry name" value="ACYL_COA_DH_1"/>
    <property type="match status" value="1"/>
</dbReference>
<dbReference type="InterPro" id="IPR006089">
    <property type="entry name" value="Acyl-CoA_DH_CS"/>
</dbReference>
<feature type="region of interest" description="Disordered" evidence="6">
    <location>
        <begin position="35"/>
        <end position="54"/>
    </location>
</feature>
<evidence type="ECO:0000256" key="2">
    <source>
        <dbReference type="ARBA" id="ARBA00009347"/>
    </source>
</evidence>
<evidence type="ECO:0000259" key="8">
    <source>
        <dbReference type="Pfam" id="PF02770"/>
    </source>
</evidence>
<name>A0A427YEF9_9TREE</name>
<evidence type="ECO:0000256" key="1">
    <source>
        <dbReference type="ARBA" id="ARBA00001974"/>
    </source>
</evidence>
<evidence type="ECO:0000256" key="3">
    <source>
        <dbReference type="ARBA" id="ARBA00022630"/>
    </source>
</evidence>
<evidence type="ECO:0000313" key="10">
    <source>
        <dbReference type="EMBL" id="RSH89551.1"/>
    </source>
</evidence>
<feature type="domain" description="Acyl-CoA dehydrogenase/oxidase N-terminal" evidence="9">
    <location>
        <begin position="83"/>
        <end position="141"/>
    </location>
</feature>
<accession>A0A427YEF9</accession>
<dbReference type="PROSITE" id="PS00073">
    <property type="entry name" value="ACYL_COA_DH_2"/>
    <property type="match status" value="1"/>
</dbReference>
<dbReference type="STRING" id="1890683.A0A427YEF9"/>
<keyword evidence="3 5" id="KW-0285">Flavoprotein</keyword>
<dbReference type="FunFam" id="1.20.140.10:FF:000003">
    <property type="entry name" value="isovaleryl-CoA dehydrogenase, mitochondrial"/>
    <property type="match status" value="1"/>
</dbReference>
<evidence type="ECO:0000256" key="5">
    <source>
        <dbReference type="RuleBase" id="RU362125"/>
    </source>
</evidence>
<dbReference type="InterPro" id="IPR009075">
    <property type="entry name" value="AcylCo_DH/oxidase_C"/>
</dbReference>
<dbReference type="Pfam" id="PF02771">
    <property type="entry name" value="Acyl-CoA_dh_N"/>
    <property type="match status" value="2"/>
</dbReference>
<dbReference type="Gene3D" id="1.10.540.10">
    <property type="entry name" value="Acyl-CoA dehydrogenase/oxidase, N-terminal domain"/>
    <property type="match status" value="2"/>
</dbReference>
<evidence type="ECO:0000259" key="7">
    <source>
        <dbReference type="Pfam" id="PF00441"/>
    </source>
</evidence>
<dbReference type="PANTHER" id="PTHR43884:SF18">
    <property type="entry name" value="ISOVALERYL-COENZYME A DEHYDROGENASE"/>
    <property type="match status" value="1"/>
</dbReference>
<dbReference type="GO" id="GO:0006552">
    <property type="term" value="P:L-leucine catabolic process"/>
    <property type="evidence" value="ECO:0007669"/>
    <property type="project" value="TreeGrafter"/>
</dbReference>
<comment type="cofactor">
    <cofactor evidence="1 5">
        <name>FAD</name>
        <dbReference type="ChEBI" id="CHEBI:57692"/>
    </cofactor>
</comment>
<protein>
    <recommendedName>
        <fullName evidence="12">Isovaleryl-CoA dehydrogenase</fullName>
    </recommendedName>
</protein>
<comment type="similarity">
    <text evidence="2 5">Belongs to the acyl-CoA dehydrogenase family.</text>
</comment>
<keyword evidence="11" id="KW-1185">Reference proteome</keyword>
<dbReference type="OrthoDB" id="9988775at2759"/>
<dbReference type="InterPro" id="IPR013786">
    <property type="entry name" value="AcylCoA_DH/ox_N"/>
</dbReference>
<dbReference type="InterPro" id="IPR037069">
    <property type="entry name" value="AcylCoA_DH/ox_N_sf"/>
</dbReference>
<evidence type="ECO:0000256" key="4">
    <source>
        <dbReference type="ARBA" id="ARBA00022827"/>
    </source>
</evidence>
<reference evidence="10 11" key="1">
    <citation type="submission" date="2018-11" db="EMBL/GenBank/DDBJ databases">
        <title>Genome sequence of Saitozyma podzolica DSM 27192.</title>
        <authorList>
            <person name="Aliyu H."/>
            <person name="Gorte O."/>
            <person name="Ochsenreither K."/>
        </authorList>
    </citation>
    <scope>NUCLEOTIDE SEQUENCE [LARGE SCALE GENOMIC DNA]</scope>
    <source>
        <strain evidence="10 11">DSM 27192</strain>
    </source>
</reference>
<feature type="domain" description="Acyl-CoA oxidase/dehydrogenase middle" evidence="8">
    <location>
        <begin position="245"/>
        <end position="331"/>
    </location>
</feature>
<evidence type="ECO:0000313" key="11">
    <source>
        <dbReference type="Proteomes" id="UP000279259"/>
    </source>
</evidence>
<comment type="caution">
    <text evidence="10">The sequence shown here is derived from an EMBL/GenBank/DDBJ whole genome shotgun (WGS) entry which is preliminary data.</text>
</comment>
<dbReference type="GO" id="GO:0050660">
    <property type="term" value="F:flavin adenine dinucleotide binding"/>
    <property type="evidence" value="ECO:0007669"/>
    <property type="project" value="InterPro"/>
</dbReference>
<dbReference type="PANTHER" id="PTHR43884">
    <property type="entry name" value="ACYL-COA DEHYDROGENASE"/>
    <property type="match status" value="1"/>
</dbReference>
<sequence>MRLAAFAGLSLRRFPVVVRCRAYSSYNAAVAGLTPEQDEMSSPDTASHSPGTKSPLLNLTSHGLALPGSTWLRSATTASIAWTRFAEKEIAPRAAEIDRTNKMPEDVFPKLGEMGLLGVTVPEKWGGLGLGYLEHTIAMEAPNGPNVSHGVLHARDSSSKWEWEEDKGLTRWLCHTTVVIEMAFWRTLVGQAHAISELSKASASVALSYGAHSNLVVNQLVRWGTDTQLTKYLPPLLSGEQIGSLAMSEPNSGSDVVSMRTRAEKKGGKITNAPLSSTFIIYSRTTKDGQPSRGITAFLVERGWKGFEVGEHLDKFGMRGSPTAELFFDNVEIPEENVLGEVNKGAAVLMSGLDYERLVLSGGPLGIMQSALDLALEYTHTREQFGKKIATFQLMQGKLADMYTKLSASRAYVYAVARACDQGNVSRQDCAGAILYSSDRAVEVAMEAQQCLGGNGYINEYPAGRLLRDSRLYTVGAGTQEIRRMLIGRGFNEAFSESEGRGIAQ</sequence>
<evidence type="ECO:0008006" key="12">
    <source>
        <dbReference type="Google" id="ProtNLM"/>
    </source>
</evidence>
<dbReference type="SUPFAM" id="SSF56645">
    <property type="entry name" value="Acyl-CoA dehydrogenase NM domain-like"/>
    <property type="match status" value="2"/>
</dbReference>
<dbReference type="AlphaFoldDB" id="A0A427YEF9"/>
<dbReference type="InterPro" id="IPR009100">
    <property type="entry name" value="AcylCoA_DH/oxidase_NM_dom_sf"/>
</dbReference>
<dbReference type="Pfam" id="PF00441">
    <property type="entry name" value="Acyl-CoA_dh_1"/>
    <property type="match status" value="1"/>
</dbReference>
<gene>
    <name evidence="10" type="ORF">EHS25_002102</name>
</gene>
<dbReference type="EMBL" id="RSCD01000013">
    <property type="protein sequence ID" value="RSH89551.1"/>
    <property type="molecule type" value="Genomic_DNA"/>
</dbReference>
<keyword evidence="5" id="KW-0560">Oxidoreductase</keyword>
<proteinExistence type="inferred from homology"/>
<dbReference type="SUPFAM" id="SSF47203">
    <property type="entry name" value="Acyl-CoA dehydrogenase C-terminal domain-like"/>
    <property type="match status" value="1"/>
</dbReference>
<dbReference type="Pfam" id="PF02770">
    <property type="entry name" value="Acyl-CoA_dh_M"/>
    <property type="match status" value="1"/>
</dbReference>
<keyword evidence="4 5" id="KW-0274">FAD</keyword>
<feature type="domain" description="Acyl-CoA dehydrogenase/oxidase C-terminal" evidence="7">
    <location>
        <begin position="343"/>
        <end position="490"/>
    </location>
</feature>
<evidence type="ECO:0000256" key="6">
    <source>
        <dbReference type="SAM" id="MobiDB-lite"/>
    </source>
</evidence>
<dbReference type="Gene3D" id="1.20.140.10">
    <property type="entry name" value="Butyryl-CoA Dehydrogenase, subunit A, domain 3"/>
    <property type="match status" value="1"/>
</dbReference>
<organism evidence="10 11">
    <name type="scientific">Saitozyma podzolica</name>
    <dbReference type="NCBI Taxonomy" id="1890683"/>
    <lineage>
        <taxon>Eukaryota</taxon>
        <taxon>Fungi</taxon>
        <taxon>Dikarya</taxon>
        <taxon>Basidiomycota</taxon>
        <taxon>Agaricomycotina</taxon>
        <taxon>Tremellomycetes</taxon>
        <taxon>Tremellales</taxon>
        <taxon>Trimorphomycetaceae</taxon>
        <taxon>Saitozyma</taxon>
    </lineage>
</organism>
<feature type="domain" description="Acyl-CoA dehydrogenase/oxidase N-terminal" evidence="9">
    <location>
        <begin position="189"/>
        <end position="240"/>
    </location>
</feature>
<feature type="compositionally biased region" description="Polar residues" evidence="6">
    <location>
        <begin position="42"/>
        <end position="54"/>
    </location>
</feature>
<dbReference type="InterPro" id="IPR006091">
    <property type="entry name" value="Acyl-CoA_Oxase/DH_mid-dom"/>
</dbReference>